<sequence>MVIKYKNYEIVVGNYSYDLYQTRPPKQVHKNKNSNKNVRVGLGCYSKLENCIERIILIDMSTSEGIISLRDFLKLYKTFKEDIKNAFDP</sequence>
<evidence type="ECO:0000313" key="1">
    <source>
        <dbReference type="EMBL" id="GAG18099.1"/>
    </source>
</evidence>
<dbReference type="EMBL" id="BARS01036716">
    <property type="protein sequence ID" value="GAG18099.1"/>
    <property type="molecule type" value="Genomic_DNA"/>
</dbReference>
<dbReference type="AlphaFoldDB" id="X0VIH7"/>
<comment type="caution">
    <text evidence="1">The sequence shown here is derived from an EMBL/GenBank/DDBJ whole genome shotgun (WGS) entry which is preliminary data.</text>
</comment>
<gene>
    <name evidence="1" type="ORF">S01H1_56391</name>
</gene>
<organism evidence="1">
    <name type="scientific">marine sediment metagenome</name>
    <dbReference type="NCBI Taxonomy" id="412755"/>
    <lineage>
        <taxon>unclassified sequences</taxon>
        <taxon>metagenomes</taxon>
        <taxon>ecological metagenomes</taxon>
    </lineage>
</organism>
<accession>X0VIH7</accession>
<proteinExistence type="predicted"/>
<reference evidence="1" key="1">
    <citation type="journal article" date="2014" name="Front. Microbiol.">
        <title>High frequency of phylogenetically diverse reductive dehalogenase-homologous genes in deep subseafloor sedimentary metagenomes.</title>
        <authorList>
            <person name="Kawai M."/>
            <person name="Futagami T."/>
            <person name="Toyoda A."/>
            <person name="Takaki Y."/>
            <person name="Nishi S."/>
            <person name="Hori S."/>
            <person name="Arai W."/>
            <person name="Tsubouchi T."/>
            <person name="Morono Y."/>
            <person name="Uchiyama I."/>
            <person name="Ito T."/>
            <person name="Fujiyama A."/>
            <person name="Inagaki F."/>
            <person name="Takami H."/>
        </authorList>
    </citation>
    <scope>NUCLEOTIDE SEQUENCE</scope>
    <source>
        <strain evidence="1">Expedition CK06-06</strain>
    </source>
</reference>
<protein>
    <submittedName>
        <fullName evidence="1">Uncharacterized protein</fullName>
    </submittedName>
</protein>
<name>X0VIH7_9ZZZZ</name>